<keyword evidence="9" id="KW-1185">Reference proteome</keyword>
<dbReference type="SUPFAM" id="SSF50993">
    <property type="entry name" value="Peptidase/esterase 'gauge' domain"/>
    <property type="match status" value="1"/>
</dbReference>
<dbReference type="GO" id="GO:0006508">
    <property type="term" value="P:proteolysis"/>
    <property type="evidence" value="ECO:0007669"/>
    <property type="project" value="UniProtKB-KW"/>
</dbReference>
<organism evidence="8 9">
    <name type="scientific">Aureimonas glaciei</name>
    <dbReference type="NCBI Taxonomy" id="1776957"/>
    <lineage>
        <taxon>Bacteria</taxon>
        <taxon>Pseudomonadati</taxon>
        <taxon>Pseudomonadota</taxon>
        <taxon>Alphaproteobacteria</taxon>
        <taxon>Hyphomicrobiales</taxon>
        <taxon>Aurantimonadaceae</taxon>
        <taxon>Aureimonas</taxon>
    </lineage>
</organism>
<dbReference type="Proteomes" id="UP000613160">
    <property type="component" value="Unassembled WGS sequence"/>
</dbReference>
<dbReference type="InterPro" id="IPR029058">
    <property type="entry name" value="AB_hydrolase_fold"/>
</dbReference>
<dbReference type="GO" id="GO:0004252">
    <property type="term" value="F:serine-type endopeptidase activity"/>
    <property type="evidence" value="ECO:0007669"/>
    <property type="project" value="InterPro"/>
</dbReference>
<evidence type="ECO:0000256" key="2">
    <source>
        <dbReference type="ARBA" id="ARBA00022670"/>
    </source>
</evidence>
<evidence type="ECO:0000313" key="8">
    <source>
        <dbReference type="EMBL" id="GGD27088.1"/>
    </source>
</evidence>
<dbReference type="InterPro" id="IPR051543">
    <property type="entry name" value="Serine_Peptidase_S9A"/>
</dbReference>
<evidence type="ECO:0000256" key="1">
    <source>
        <dbReference type="ARBA" id="ARBA00005228"/>
    </source>
</evidence>
<evidence type="ECO:0000256" key="5">
    <source>
        <dbReference type="SAM" id="MobiDB-lite"/>
    </source>
</evidence>
<evidence type="ECO:0000256" key="3">
    <source>
        <dbReference type="ARBA" id="ARBA00022801"/>
    </source>
</evidence>
<dbReference type="InterPro" id="IPR001375">
    <property type="entry name" value="Peptidase_S9_cat"/>
</dbReference>
<evidence type="ECO:0000256" key="4">
    <source>
        <dbReference type="ARBA" id="ARBA00022825"/>
    </source>
</evidence>
<dbReference type="Gene3D" id="3.40.50.1820">
    <property type="entry name" value="alpha/beta hydrolase"/>
    <property type="match status" value="1"/>
</dbReference>
<dbReference type="InterPro" id="IPR023302">
    <property type="entry name" value="Pept_S9A_N"/>
</dbReference>
<dbReference type="InterPro" id="IPR002470">
    <property type="entry name" value="Peptidase_S9A"/>
</dbReference>
<dbReference type="PANTHER" id="PTHR11757:SF19">
    <property type="entry name" value="PROLYL ENDOPEPTIDASE-LIKE"/>
    <property type="match status" value="1"/>
</dbReference>
<feature type="region of interest" description="Disordered" evidence="5">
    <location>
        <begin position="1"/>
        <end position="29"/>
    </location>
</feature>
<keyword evidence="3" id="KW-0378">Hydrolase</keyword>
<dbReference type="SUPFAM" id="SSF53474">
    <property type="entry name" value="alpha/beta-Hydrolases"/>
    <property type="match status" value="1"/>
</dbReference>
<dbReference type="Pfam" id="PF00326">
    <property type="entry name" value="Peptidase_S9"/>
    <property type="match status" value="1"/>
</dbReference>
<evidence type="ECO:0000259" key="6">
    <source>
        <dbReference type="Pfam" id="PF00326"/>
    </source>
</evidence>
<dbReference type="Pfam" id="PF02897">
    <property type="entry name" value="Peptidase_S9_N"/>
    <property type="match status" value="1"/>
</dbReference>
<dbReference type="EMBL" id="BMJJ01000008">
    <property type="protein sequence ID" value="GGD27088.1"/>
    <property type="molecule type" value="Genomic_DNA"/>
</dbReference>
<evidence type="ECO:0000313" key="9">
    <source>
        <dbReference type="Proteomes" id="UP000613160"/>
    </source>
</evidence>
<feature type="domain" description="Peptidase S9 prolyl oligopeptidase catalytic" evidence="6">
    <location>
        <begin position="496"/>
        <end position="708"/>
    </location>
</feature>
<dbReference type="PRINTS" id="PR00862">
    <property type="entry name" value="PROLIGOPTASE"/>
</dbReference>
<comment type="caution">
    <text evidence="8">The sequence shown here is derived from an EMBL/GenBank/DDBJ whole genome shotgun (WGS) entry which is preliminary data.</text>
</comment>
<sequence>MTDTTADTTADRPTPPAARDAATAPRAERRIERFETHGRERQDDYGWLRAGNWQEVFRDTAVLDPAIRAHLEAENAYHDAIMAPLAPLREALIAEMRGRIKEDDSSVPAPDGPFAYGMSYETGAEYPRFVRRPRNGDDASETVILDGQKEAAARSYFSLGGVAHSPDHAWLAWSHDDKGSEFYAISVRDLATGEDIGERIENTSGSAVWAGRSKGFFYTRLDGNHRPSRVYYHRLGTDPADDALIYEETDTGFFMGVGKTQSGEFVVIHIHDHETSEAWLIPASNPAAEPRLLAERETGVEYDVDEAEGTLYILTNAGGARDFKIVTAPTDSSRSSEWTDYVPHEDGRLILGHMVLKAHLVWLERRDGLPRIVVKRLSDGAEHVVAFDEEAYSLGLSGTYEFDTTLIRFTYSSLTTPTQTFDYDVETRERTLLKTQEVPSGHNPEDYVTRRIFARAADGEMVPVSLLYRRDTPLDGTAPLMLYGYGAYGIAIPAAFNTNCLSLVDRGFIWAIAHIRGGKDKGFAWYEAGRREYKENTFSDFIAVADHLVAERYTRYDRIVAQGGSAGGMLMGAVANIAPEKFGAVIAVVPFVDVLATMLDDTLPLTPPEWPEWGNPLASPADYDRIAGYSPYDNVEAKAYPPMLVLAGLTDPRVTYWEPAKWVAKLRAVKTDANPVLLHTNMDAGHGGASGRFNRLDEVATIYAFSLMVTEKA</sequence>
<name>A0A917DBX5_9HYPH</name>
<proteinExistence type="inferred from homology"/>
<comment type="similarity">
    <text evidence="1">Belongs to the peptidase S9A family.</text>
</comment>
<gene>
    <name evidence="8" type="ORF">GCM10011335_32660</name>
</gene>
<accession>A0A917DBX5</accession>
<dbReference type="Gene3D" id="2.130.10.120">
    <property type="entry name" value="Prolyl oligopeptidase, N-terminal domain"/>
    <property type="match status" value="1"/>
</dbReference>
<dbReference type="AlphaFoldDB" id="A0A917DBX5"/>
<protein>
    <submittedName>
        <fullName evidence="8">Oligopeptidase B</fullName>
    </submittedName>
</protein>
<keyword evidence="4" id="KW-0720">Serine protease</keyword>
<feature type="compositionally biased region" description="Low complexity" evidence="5">
    <location>
        <begin position="1"/>
        <end position="25"/>
    </location>
</feature>
<reference evidence="8" key="2">
    <citation type="submission" date="2020-09" db="EMBL/GenBank/DDBJ databases">
        <authorList>
            <person name="Sun Q."/>
            <person name="Zhou Y."/>
        </authorList>
    </citation>
    <scope>NUCLEOTIDE SEQUENCE</scope>
    <source>
        <strain evidence="8">CGMCC 1.15493</strain>
    </source>
</reference>
<reference evidence="8" key="1">
    <citation type="journal article" date="2014" name="Int. J. Syst. Evol. Microbiol.">
        <title>Complete genome sequence of Corynebacterium casei LMG S-19264T (=DSM 44701T), isolated from a smear-ripened cheese.</title>
        <authorList>
            <consortium name="US DOE Joint Genome Institute (JGI-PGF)"/>
            <person name="Walter F."/>
            <person name="Albersmeier A."/>
            <person name="Kalinowski J."/>
            <person name="Ruckert C."/>
        </authorList>
    </citation>
    <scope>NUCLEOTIDE SEQUENCE</scope>
    <source>
        <strain evidence="8">CGMCC 1.15493</strain>
    </source>
</reference>
<feature type="domain" description="Peptidase S9A N-terminal" evidence="7">
    <location>
        <begin position="32"/>
        <end position="435"/>
    </location>
</feature>
<keyword evidence="2" id="KW-0645">Protease</keyword>
<dbReference type="PANTHER" id="PTHR11757">
    <property type="entry name" value="PROTEASE FAMILY S9A OLIGOPEPTIDASE"/>
    <property type="match status" value="1"/>
</dbReference>
<evidence type="ECO:0000259" key="7">
    <source>
        <dbReference type="Pfam" id="PF02897"/>
    </source>
</evidence>